<dbReference type="EMBL" id="SBHS01000004">
    <property type="protein sequence ID" value="TWU76925.1"/>
    <property type="molecule type" value="Genomic_DNA"/>
</dbReference>
<dbReference type="Pfam" id="PF06722">
    <property type="entry name" value="EryCIII-like_C"/>
    <property type="match status" value="1"/>
</dbReference>
<feature type="domain" description="Transthyretin/hydroxyisourate hydrolase" evidence="9">
    <location>
        <begin position="467"/>
        <end position="590"/>
    </location>
</feature>
<organism evidence="11 12">
    <name type="scientific">Metarhizium rileyi (strain RCEF 4871)</name>
    <name type="common">Nomuraea rileyi</name>
    <dbReference type="NCBI Taxonomy" id="1649241"/>
    <lineage>
        <taxon>Eukaryota</taxon>
        <taxon>Fungi</taxon>
        <taxon>Dikarya</taxon>
        <taxon>Ascomycota</taxon>
        <taxon>Pezizomycotina</taxon>
        <taxon>Sordariomycetes</taxon>
        <taxon>Hypocreomycetidae</taxon>
        <taxon>Hypocreales</taxon>
        <taxon>Clavicipitaceae</taxon>
        <taxon>Metarhizium</taxon>
    </lineage>
</organism>
<protein>
    <recommendedName>
        <fullName evidence="5">hydroxyisourate hydrolase</fullName>
        <ecNumber evidence="5">3.5.2.17</ecNumber>
    </recommendedName>
</protein>
<dbReference type="PANTHER" id="PTHR10395">
    <property type="entry name" value="URICASE AND TRANSTHYRETIN-RELATED"/>
    <property type="match status" value="1"/>
</dbReference>
<reference evidence="12" key="1">
    <citation type="submission" date="2018-12" db="EMBL/GenBank/DDBJ databases">
        <title>The complete genome of Metarhizium rileyi, a key fungal pathogen of Lepidoptera.</title>
        <authorList>
            <person name="Binneck E."/>
            <person name="Lastra C.C.L."/>
            <person name="Sosa-Gomez D.R."/>
        </authorList>
    </citation>
    <scope>NUCLEOTIDE SEQUENCE [LARGE SCALE GENOMIC DNA]</scope>
    <source>
        <strain evidence="12">Cep018-CH2</strain>
    </source>
</reference>
<evidence type="ECO:0000313" key="11">
    <source>
        <dbReference type="EMBL" id="TWU76925.1"/>
    </source>
</evidence>
<evidence type="ECO:0000313" key="12">
    <source>
        <dbReference type="Proteomes" id="UP000317257"/>
    </source>
</evidence>
<comment type="caution">
    <text evidence="11">The sequence shown here is derived from an EMBL/GenBank/DDBJ whole genome shotgun (WGS) entry which is preliminary data.</text>
</comment>
<comment type="similarity">
    <text evidence="3">Belongs to the transthyretin family. 5-hydroxyisourate hydrolase subfamily.</text>
</comment>
<evidence type="ECO:0000256" key="6">
    <source>
        <dbReference type="ARBA" id="ARBA00022631"/>
    </source>
</evidence>
<dbReference type="GO" id="GO:0033971">
    <property type="term" value="F:hydroxyisourate hydrolase activity"/>
    <property type="evidence" value="ECO:0007669"/>
    <property type="project" value="UniProtKB-EC"/>
</dbReference>
<evidence type="ECO:0000256" key="3">
    <source>
        <dbReference type="ARBA" id="ARBA00009850"/>
    </source>
</evidence>
<feature type="domain" description="Erythromycin biosynthesis protein CIII-like C-terminal" evidence="10">
    <location>
        <begin position="325"/>
        <end position="435"/>
    </location>
</feature>
<dbReference type="SUPFAM" id="SSF53756">
    <property type="entry name" value="UDP-Glycosyltransferase/glycogen phosphorylase"/>
    <property type="match status" value="1"/>
</dbReference>
<keyword evidence="6" id="KW-0659">Purine metabolism</keyword>
<name>A0A5C6GG85_METRR</name>
<evidence type="ECO:0000256" key="1">
    <source>
        <dbReference type="ARBA" id="ARBA00001043"/>
    </source>
</evidence>
<gene>
    <name evidence="11" type="ORF">ED733_006940</name>
</gene>
<accession>A0A5C6GG85</accession>
<dbReference type="InterPro" id="IPR023416">
    <property type="entry name" value="Transthyretin/HIU_hydrolase_d"/>
</dbReference>
<dbReference type="CDD" id="cd03784">
    <property type="entry name" value="GT1_Gtf-like"/>
    <property type="match status" value="1"/>
</dbReference>
<keyword evidence="8" id="KW-0378">Hydrolase</keyword>
<proteinExistence type="inferred from homology"/>
<dbReference type="PROSITE" id="PS00768">
    <property type="entry name" value="TRANSTHYRETIN_1"/>
    <property type="match status" value="1"/>
</dbReference>
<dbReference type="GO" id="GO:0006144">
    <property type="term" value="P:purine nucleobase metabolic process"/>
    <property type="evidence" value="ECO:0007669"/>
    <property type="project" value="UniProtKB-KW"/>
</dbReference>
<dbReference type="AlphaFoldDB" id="A0A5C6GG85"/>
<dbReference type="EC" id="3.5.2.17" evidence="5"/>
<dbReference type="PANTHER" id="PTHR10395:SF7">
    <property type="entry name" value="5-HYDROXYISOURATE HYDROLASE"/>
    <property type="match status" value="1"/>
</dbReference>
<dbReference type="CDD" id="cd05822">
    <property type="entry name" value="TLP_HIUase"/>
    <property type="match status" value="1"/>
</dbReference>
<comment type="subunit">
    <text evidence="4">Homotetramer.</text>
</comment>
<comment type="catalytic activity">
    <reaction evidence="1">
        <text>5-hydroxyisourate + H2O = 5-hydroxy-2-oxo-4-ureido-2,5-dihydro-1H-imidazole-5-carboxylate + H(+)</text>
        <dbReference type="Rhea" id="RHEA:23736"/>
        <dbReference type="ChEBI" id="CHEBI:15377"/>
        <dbReference type="ChEBI" id="CHEBI:15378"/>
        <dbReference type="ChEBI" id="CHEBI:18072"/>
        <dbReference type="ChEBI" id="CHEBI:58639"/>
        <dbReference type="EC" id="3.5.2.17"/>
    </reaction>
</comment>
<dbReference type="InterPro" id="IPR014306">
    <property type="entry name" value="Hydroxyisourate_hydrolase"/>
</dbReference>
<evidence type="ECO:0000259" key="9">
    <source>
        <dbReference type="Pfam" id="PF00576"/>
    </source>
</evidence>
<dbReference type="InterPro" id="IPR023418">
    <property type="entry name" value="Thyroxine_BS"/>
</dbReference>
<dbReference type="Proteomes" id="UP000317257">
    <property type="component" value="Unassembled WGS sequence"/>
</dbReference>
<evidence type="ECO:0000256" key="4">
    <source>
        <dbReference type="ARBA" id="ARBA00011881"/>
    </source>
</evidence>
<dbReference type="InterPro" id="IPR002213">
    <property type="entry name" value="UDP_glucos_trans"/>
</dbReference>
<dbReference type="InterPro" id="IPR023419">
    <property type="entry name" value="Transthyretin_CS"/>
</dbReference>
<dbReference type="GO" id="GO:0016758">
    <property type="term" value="F:hexosyltransferase activity"/>
    <property type="evidence" value="ECO:0007669"/>
    <property type="project" value="UniProtKB-ARBA"/>
</dbReference>
<evidence type="ECO:0000256" key="5">
    <source>
        <dbReference type="ARBA" id="ARBA00012609"/>
    </source>
</evidence>
<keyword evidence="7" id="KW-0808">Transferase</keyword>
<dbReference type="Gene3D" id="3.40.50.2000">
    <property type="entry name" value="Glycogen Phosphorylase B"/>
    <property type="match status" value="2"/>
</dbReference>
<evidence type="ECO:0000256" key="2">
    <source>
        <dbReference type="ARBA" id="ARBA00002704"/>
    </source>
</evidence>
<evidence type="ECO:0000256" key="8">
    <source>
        <dbReference type="ARBA" id="ARBA00022801"/>
    </source>
</evidence>
<dbReference type="Pfam" id="PF00576">
    <property type="entry name" value="Transthyretin"/>
    <property type="match status" value="1"/>
</dbReference>
<dbReference type="InterPro" id="IPR036817">
    <property type="entry name" value="Transthyretin/HIU_hydrolase_sf"/>
</dbReference>
<dbReference type="GO" id="GO:0008194">
    <property type="term" value="F:UDP-glycosyltransferase activity"/>
    <property type="evidence" value="ECO:0007669"/>
    <property type="project" value="InterPro"/>
</dbReference>
<evidence type="ECO:0000256" key="7">
    <source>
        <dbReference type="ARBA" id="ARBA00022679"/>
    </source>
</evidence>
<dbReference type="InterPro" id="IPR010610">
    <property type="entry name" value="EryCIII-like_C"/>
</dbReference>
<evidence type="ECO:0000259" key="10">
    <source>
        <dbReference type="Pfam" id="PF06722"/>
    </source>
</evidence>
<dbReference type="PROSITE" id="PS00769">
    <property type="entry name" value="TRANSTHYRETIN_2"/>
    <property type="match status" value="1"/>
</dbReference>
<dbReference type="Gene3D" id="2.60.40.180">
    <property type="entry name" value="Transthyretin/hydroxyisourate hydrolase domain"/>
    <property type="match status" value="1"/>
</dbReference>
<sequence length="591" mass="64896">MGSTSGKPLLLFTSFPGEGHTNPVLAVAKHLIEHGHAVAYLSTQAYREKIVSIGAEFLPAEWPLAGLDAETGTTLQSMPIGVGRLAFLLIHIFYKNLVLRVEAVAAALEFLRSREPGREIVIVEDILNMSAMPYRYGRPLPRGFDRMPKTVGISPVSLMLQSQDTAPFMLGLPPDASESGRMRNKALNELVNDGPMKPMIDVWKEAMRQCGCTVTPEGSPFNAWFNAYDATFMLCSPSLEYPISDLPRHVQFAGCLPRRGIDSHTKYPAWWSDVADMDKAGPQAKKVVFVSQGTVSTNWDELIVPTLAALAGRDDVLTVAALGLHGAELPRTFSVPANARVADYLPYDAVLPYAWVFISNAGYGAFGHAVMNGVPAIFAGETEEKPEVAMRAEWAGFAYNLRTQTPSGEQIRQAVDAVLADDRYRVRARELRTENEELDALAVIERQISTTPSSKANNDEMAAKDAITCHVLDTTVGRPAGSIRVRLEGPRGSQPPKEFESITDDDGRIKVWLPYSSATSSGEVPVYTLDDVLGQVEASSTWTLRFDIEGYYGEGNTFFPEAVIVFRVQKGQHYHVPLLLSPYSYTTYRGS</sequence>
<comment type="function">
    <text evidence="2">Catalyzes the hydrolysis of 5-hydroxyisourate (HIU) to 2-oxo-4-hydroxy-4-carboxy-5-ureidoimidazoline (OHCU).</text>
</comment>
<dbReference type="NCBIfam" id="TIGR02962">
    <property type="entry name" value="hdxy_isourate"/>
    <property type="match status" value="1"/>
</dbReference>
<dbReference type="SUPFAM" id="SSF49472">
    <property type="entry name" value="Transthyretin (synonym: prealbumin)"/>
    <property type="match status" value="1"/>
</dbReference>